<dbReference type="RefSeq" id="XP_066693371.1">
    <property type="nucleotide sequence ID" value="XM_066851133.1"/>
</dbReference>
<proteinExistence type="predicted"/>
<evidence type="ECO:0000313" key="2">
    <source>
        <dbReference type="Proteomes" id="UP001391051"/>
    </source>
</evidence>
<dbReference type="GeneID" id="92084195"/>
<protein>
    <submittedName>
        <fullName evidence="1">Uncharacterized protein</fullName>
    </submittedName>
</protein>
<keyword evidence="2" id="KW-1185">Reference proteome</keyword>
<sequence length="179" mass="18934">MWKYCLKYTSVVQSPIVTASSTTSTSSGGYAAPPPPSATASIIALALSSIQCNDESDFPGHGAIQGSNVQLGSQQACMNTGLTEDEMYDGKAPITYSATISNVPYYFAISWVRGCKTTVDKASPARLLNQTSKDTPGHDLVCTELLYDNWNNCTGNGGVSGYVDAGCLRYNFTPTANTS</sequence>
<dbReference type="Proteomes" id="UP001391051">
    <property type="component" value="Unassembled WGS sequence"/>
</dbReference>
<organism evidence="1 2">
    <name type="scientific">Apiospora aurea</name>
    <dbReference type="NCBI Taxonomy" id="335848"/>
    <lineage>
        <taxon>Eukaryota</taxon>
        <taxon>Fungi</taxon>
        <taxon>Dikarya</taxon>
        <taxon>Ascomycota</taxon>
        <taxon>Pezizomycotina</taxon>
        <taxon>Sordariomycetes</taxon>
        <taxon>Xylariomycetidae</taxon>
        <taxon>Amphisphaeriales</taxon>
        <taxon>Apiosporaceae</taxon>
        <taxon>Apiospora</taxon>
    </lineage>
</organism>
<gene>
    <name evidence="1" type="ORF">PG986_014911</name>
</gene>
<reference evidence="1 2" key="1">
    <citation type="submission" date="2023-01" db="EMBL/GenBank/DDBJ databases">
        <title>Analysis of 21 Apiospora genomes using comparative genomics revels a genus with tremendous synthesis potential of carbohydrate active enzymes and secondary metabolites.</title>
        <authorList>
            <person name="Sorensen T."/>
        </authorList>
    </citation>
    <scope>NUCLEOTIDE SEQUENCE [LARGE SCALE GENOMIC DNA]</scope>
    <source>
        <strain evidence="1 2">CBS 24483</strain>
    </source>
</reference>
<dbReference type="EMBL" id="JAQQWE010000010">
    <property type="protein sequence ID" value="KAK7938043.1"/>
    <property type="molecule type" value="Genomic_DNA"/>
</dbReference>
<name>A0ABR1PUC0_9PEZI</name>
<comment type="caution">
    <text evidence="1">The sequence shown here is derived from an EMBL/GenBank/DDBJ whole genome shotgun (WGS) entry which is preliminary data.</text>
</comment>
<accession>A0ABR1PUC0</accession>
<evidence type="ECO:0000313" key="1">
    <source>
        <dbReference type="EMBL" id="KAK7938043.1"/>
    </source>
</evidence>